<organism evidence="7 8">
    <name type="scientific">Mycetohabitans rhizoxinica (strain DSM 19002 / CIP 109453 / HKI 454)</name>
    <name type="common">Paraburkholderia rhizoxinica</name>
    <dbReference type="NCBI Taxonomy" id="882378"/>
    <lineage>
        <taxon>Bacteria</taxon>
        <taxon>Pseudomonadati</taxon>
        <taxon>Pseudomonadota</taxon>
        <taxon>Betaproteobacteria</taxon>
        <taxon>Burkholderiales</taxon>
        <taxon>Burkholderiaceae</taxon>
        <taxon>Mycetohabitans</taxon>
    </lineage>
</organism>
<dbReference type="GO" id="GO:0047577">
    <property type="term" value="F:4-hydroxybutyrate dehydrogenase activity"/>
    <property type="evidence" value="ECO:0007669"/>
    <property type="project" value="UniProtKB-EC"/>
</dbReference>
<accession>E5AKD0</accession>
<feature type="domain" description="Fe-containing alcohol dehydrogenase-like C-terminal" evidence="6">
    <location>
        <begin position="189"/>
        <end position="385"/>
    </location>
</feature>
<dbReference type="eggNOG" id="COG1454">
    <property type="taxonomic scope" value="Bacteria"/>
</dbReference>
<dbReference type="FunFam" id="1.20.1090.10:FF:000001">
    <property type="entry name" value="Aldehyde-alcohol dehydrogenase"/>
    <property type="match status" value="1"/>
</dbReference>
<dbReference type="Pfam" id="PF25137">
    <property type="entry name" value="ADH_Fe_C"/>
    <property type="match status" value="1"/>
</dbReference>
<dbReference type="Proteomes" id="UP000007437">
    <property type="component" value="Chromosome"/>
</dbReference>
<evidence type="ECO:0000259" key="6">
    <source>
        <dbReference type="Pfam" id="PF25137"/>
    </source>
</evidence>
<evidence type="ECO:0000313" key="7">
    <source>
        <dbReference type="EMBL" id="CBW73602.1"/>
    </source>
</evidence>
<dbReference type="SUPFAM" id="SSF56796">
    <property type="entry name" value="Dehydroquinate synthase-like"/>
    <property type="match status" value="1"/>
</dbReference>
<comment type="similarity">
    <text evidence="2">Belongs to the iron-containing alcohol dehydrogenase family.</text>
</comment>
<protein>
    <submittedName>
        <fullName evidence="7">NAD-dependent 4-hydroxybutyrate dehydrogenase</fullName>
        <ecNumber evidence="7">1.1.1.61</ecNumber>
    </submittedName>
</protein>
<proteinExistence type="inferred from homology"/>
<keyword evidence="3 7" id="KW-0560">Oxidoreductase</keyword>
<dbReference type="EC" id="1.1.1.61" evidence="7"/>
<dbReference type="FunFam" id="3.40.50.1970:FF:000003">
    <property type="entry name" value="Alcohol dehydrogenase, iron-containing"/>
    <property type="match status" value="1"/>
</dbReference>
<dbReference type="OrthoDB" id="9815791at2"/>
<dbReference type="STRING" id="882378.RBRH_00012"/>
<dbReference type="InterPro" id="IPR018211">
    <property type="entry name" value="ADH_Fe_CS"/>
</dbReference>
<dbReference type="KEGG" id="brh:RBRH_00012"/>
<evidence type="ECO:0000256" key="1">
    <source>
        <dbReference type="ARBA" id="ARBA00001962"/>
    </source>
</evidence>
<dbReference type="AlphaFoldDB" id="E5AKD0"/>
<dbReference type="Pfam" id="PF00465">
    <property type="entry name" value="Fe-ADH"/>
    <property type="match status" value="1"/>
</dbReference>
<dbReference type="PANTHER" id="PTHR11496">
    <property type="entry name" value="ALCOHOL DEHYDROGENASE"/>
    <property type="match status" value="1"/>
</dbReference>
<keyword evidence="4" id="KW-0520">NAD</keyword>
<dbReference type="InterPro" id="IPR001670">
    <property type="entry name" value="ADH_Fe/GldA"/>
</dbReference>
<dbReference type="GO" id="GO:0004022">
    <property type="term" value="F:alcohol dehydrogenase (NAD+) activity"/>
    <property type="evidence" value="ECO:0007669"/>
    <property type="project" value="TreeGrafter"/>
</dbReference>
<evidence type="ECO:0000256" key="2">
    <source>
        <dbReference type="ARBA" id="ARBA00007358"/>
    </source>
</evidence>
<sequence>MIPFRFQTVPTVIVEFGAARRLGTLLREHFGTLSRLCVVTDTLLHRSGLLGPALADLTAQGWHVTVIDDVVADPPEQVVLDAAARASAVGAEIVLGLGGGSSMDVAKLIAVLVAGQQPLAEMYGVGNVRGTRVPLVQMPTTAGTGSEVTAVSIVTLGEARKMGVVAPQLFADVAILDAELTLGLPRATTAATGIDAMVHAIEAYTSARLKNPLSDRLALQALELLSRHLLPACDNGQDRAAREAMLLGAMLAGQAFANAPVAAVHALAYPIGGLFHVPHGLSNALVLPHVLRFNANAAAQQYAQLAEIIAPDARGSDEARTAAWIARIDALIAATGIPRTLREVGVGRHELPRMAADAMLQTRLLVNNPREVGEADALAIYEQAW</sequence>
<dbReference type="Gene3D" id="1.20.1090.10">
    <property type="entry name" value="Dehydroquinate synthase-like - alpha domain"/>
    <property type="match status" value="1"/>
</dbReference>
<dbReference type="EMBL" id="FR687359">
    <property type="protein sequence ID" value="CBW73602.1"/>
    <property type="molecule type" value="Genomic_DNA"/>
</dbReference>
<evidence type="ECO:0000256" key="4">
    <source>
        <dbReference type="ARBA" id="ARBA00023027"/>
    </source>
</evidence>
<dbReference type="InterPro" id="IPR039697">
    <property type="entry name" value="Alcohol_dehydrogenase_Fe"/>
</dbReference>
<dbReference type="GO" id="GO:0046872">
    <property type="term" value="F:metal ion binding"/>
    <property type="evidence" value="ECO:0007669"/>
    <property type="project" value="InterPro"/>
</dbReference>
<dbReference type="HOGENOM" id="CLU_007207_0_0_4"/>
<feature type="domain" description="Alcohol dehydrogenase iron-type/glycerol dehydrogenase GldA" evidence="5">
    <location>
        <begin position="11"/>
        <end position="177"/>
    </location>
</feature>
<reference evidence="7 8" key="1">
    <citation type="journal article" date="2011" name="J. Bacteriol.">
        <title>Complete genome sequence of Burkholderia rhizoxinica, an endosymbiont of Rhizopus microsporus.</title>
        <authorList>
            <person name="Lackner G."/>
            <person name="Moebius N."/>
            <person name="Partida-Martinez L."/>
            <person name="Hertweck C."/>
        </authorList>
    </citation>
    <scope>NUCLEOTIDE SEQUENCE [LARGE SCALE GENOMIC DNA]</scope>
    <source>
        <strain evidence="8">DSM 19002 / CIP 109453 / HKI 454</strain>
    </source>
</reference>
<dbReference type="RefSeq" id="WP_013433840.1">
    <property type="nucleotide sequence ID" value="NC_014722.1"/>
</dbReference>
<name>E5AKD0_MYCRK</name>
<gene>
    <name evidence="7" type="ordered locus">RBRH_00012</name>
</gene>
<dbReference type="PANTHER" id="PTHR11496:SF102">
    <property type="entry name" value="ALCOHOL DEHYDROGENASE 4"/>
    <property type="match status" value="1"/>
</dbReference>
<dbReference type="Gene3D" id="3.40.50.1970">
    <property type="match status" value="1"/>
</dbReference>
<dbReference type="PROSITE" id="PS00913">
    <property type="entry name" value="ADH_IRON_1"/>
    <property type="match status" value="1"/>
</dbReference>
<dbReference type="InterPro" id="IPR056798">
    <property type="entry name" value="ADH_Fe_C"/>
</dbReference>
<evidence type="ECO:0000256" key="3">
    <source>
        <dbReference type="ARBA" id="ARBA00023002"/>
    </source>
</evidence>
<dbReference type="CDD" id="cd08193">
    <property type="entry name" value="HVD"/>
    <property type="match status" value="1"/>
</dbReference>
<comment type="cofactor">
    <cofactor evidence="1">
        <name>Fe cation</name>
        <dbReference type="ChEBI" id="CHEBI:24875"/>
    </cofactor>
</comment>
<evidence type="ECO:0000313" key="8">
    <source>
        <dbReference type="Proteomes" id="UP000007437"/>
    </source>
</evidence>
<evidence type="ECO:0000259" key="5">
    <source>
        <dbReference type="Pfam" id="PF00465"/>
    </source>
</evidence>